<name>A0A7N0TSP7_KALFE</name>
<evidence type="ECO:0000313" key="4">
    <source>
        <dbReference type="Proteomes" id="UP000594263"/>
    </source>
</evidence>
<dbReference type="InterPro" id="IPR057442">
    <property type="entry name" value="Beta-prop_At4g14310"/>
</dbReference>
<dbReference type="Gramene" id="Kaladp0045s0121.1.v1.1">
    <property type="protein sequence ID" value="Kaladp0045s0121.1.v1.1"/>
    <property type="gene ID" value="Kaladp0045s0121.v1.1"/>
</dbReference>
<dbReference type="InterPro" id="IPR015943">
    <property type="entry name" value="WD40/YVTN_repeat-like_dom_sf"/>
</dbReference>
<dbReference type="PANTHER" id="PTHR35492:SF1">
    <property type="entry name" value="TRANSDUCIN_WD40 REPEAT-LIKE SUPERFAMILY PROTEIN"/>
    <property type="match status" value="1"/>
</dbReference>
<organism evidence="3 4">
    <name type="scientific">Kalanchoe fedtschenkoi</name>
    <name type="common">Lavender scallops</name>
    <name type="synonym">South American air plant</name>
    <dbReference type="NCBI Taxonomy" id="63787"/>
    <lineage>
        <taxon>Eukaryota</taxon>
        <taxon>Viridiplantae</taxon>
        <taxon>Streptophyta</taxon>
        <taxon>Embryophyta</taxon>
        <taxon>Tracheophyta</taxon>
        <taxon>Spermatophyta</taxon>
        <taxon>Magnoliopsida</taxon>
        <taxon>eudicotyledons</taxon>
        <taxon>Gunneridae</taxon>
        <taxon>Pentapetalae</taxon>
        <taxon>Saxifragales</taxon>
        <taxon>Crassulaceae</taxon>
        <taxon>Kalanchoe</taxon>
    </lineage>
</organism>
<dbReference type="InterPro" id="IPR011047">
    <property type="entry name" value="Quinoprotein_ADH-like_sf"/>
</dbReference>
<feature type="region of interest" description="Disordered" evidence="1">
    <location>
        <begin position="206"/>
        <end position="228"/>
    </location>
</feature>
<feature type="domain" description="At4g14310 8-bladed propeller" evidence="2">
    <location>
        <begin position="458"/>
        <end position="740"/>
    </location>
</feature>
<dbReference type="Proteomes" id="UP000594263">
    <property type="component" value="Unplaced"/>
</dbReference>
<proteinExistence type="predicted"/>
<evidence type="ECO:0000259" key="2">
    <source>
        <dbReference type="Pfam" id="PF25465"/>
    </source>
</evidence>
<evidence type="ECO:0000313" key="3">
    <source>
        <dbReference type="EnsemblPlants" id="Kaladp0045s0121.1.v1.1"/>
    </source>
</evidence>
<reference evidence="3" key="1">
    <citation type="submission" date="2021-01" db="UniProtKB">
        <authorList>
            <consortium name="EnsemblPlants"/>
        </authorList>
    </citation>
    <scope>IDENTIFICATION</scope>
</reference>
<accession>A0A7N0TSP7</accession>
<dbReference type="Pfam" id="PF25465">
    <property type="entry name" value="Beta-prop_At4g14310"/>
    <property type="match status" value="1"/>
</dbReference>
<protein>
    <recommendedName>
        <fullName evidence="2">At4g14310 8-bladed propeller domain-containing protein</fullName>
    </recommendedName>
</protein>
<dbReference type="Gene3D" id="2.130.10.10">
    <property type="entry name" value="YVTN repeat-like/Quinoprotein amine dehydrogenase"/>
    <property type="match status" value="1"/>
</dbReference>
<dbReference type="OMA" id="WDYYSRE"/>
<dbReference type="EnsemblPlants" id="Kaladp0045s0121.1.v1.1">
    <property type="protein sequence ID" value="Kaladp0045s0121.1.v1.1"/>
    <property type="gene ID" value="Kaladp0045s0121.v1.1"/>
</dbReference>
<dbReference type="AlphaFoldDB" id="A0A7N0TSP7"/>
<dbReference type="PANTHER" id="PTHR35492">
    <property type="entry name" value="TRANSDUCIN/WD40 REPEAT-LIKE SUPERFAMILY PROTEIN"/>
    <property type="match status" value="1"/>
</dbReference>
<evidence type="ECO:0000256" key="1">
    <source>
        <dbReference type="SAM" id="MobiDB-lite"/>
    </source>
</evidence>
<dbReference type="SUPFAM" id="SSF50998">
    <property type="entry name" value="Quinoprotein alcohol dehydrogenase-like"/>
    <property type="match status" value="1"/>
</dbReference>
<keyword evidence="4" id="KW-1185">Reference proteome</keyword>
<feature type="compositionally biased region" description="Low complexity" evidence="1">
    <location>
        <begin position="210"/>
        <end position="225"/>
    </location>
</feature>
<sequence length="745" mass="82199">MDHLVVETGKFVAKSHCSASCLSSETKVGRCRIKSDGVLRPGVAVLKTRDANCLSVKNVVEKCSSEMKVSNVLKEQEMTEEVWNSWPGIKYPSKLHEKLAFLEGKVKRIASDIKRTKEMLDSNNSDDSKVILSDIQDKISGIEKAMIRVGSDSGEKSFIVNIGNPQNKMTETRDGKQREILITKVLNREELEARLFPHDRLLRERKMMKSSSESSKCSSQVSQSSEYEESSHADIKLLAFEPLASLNQDKSKSKIIRNENVKVEFCPVQEMDVGGTSKVHGSVNVSGKRNLDVIPATTETLDELHIQDNTQPMVGDDFEDTCMYPLNEICRKTSTGGWFVSEGEYVLLAHDDASCSLYDVSNCEEKAVYKPPSGVSINLWRDCWTIRASGADGCSGRYIVAASAGNALDSGFCSWDYYTKDVQAFHIENEATTTRTVLGPLPNNTSLRRSISTISLPSENIQWWYKPCGPLIVATASSKQVVKIYDIRDGEQIMDWEVPKPVLSMENSSPVQWRSREKVVVAEADNISVWDVSSLKSHPLLCISSAGQKISALHVVNTDAEVGGGVRQRVSSSEAEGNDGVFCTADFINILDFRHPTGVGLKIPKTGLNSNSVFSRGDSVFMGCSNGRTSADKKHLAQIQHFSLRKQKLATSYVLPVSNAHPHYAAITQVWGNSNLVMGICGLGLYVFDVLNSNAPQASAPNTANTQKVREVIGPVDMYAPSFDYLSSRALIISRDRPAMWQLVL</sequence>
<dbReference type="InterPro" id="IPR045289">
    <property type="entry name" value="At4g14310-like"/>
</dbReference>